<name>A0A2N0T179_BIFLN</name>
<sequence length="277" mass="29535">MATNLLVTGSHGGDDPHVESKHDALMHAAMLGRGGYILKTRNWTMKPTAKDANNITIPAWDLVVEGRQIYIAAPTDVNIQSGSQGQKRRDLIVARYALNSGTGVETVTLEAIKGKPSAATPADPGIETGSIIGGAIVSDLPLCRVNLDGITITSIDTLVNVMQPLEDVWDSLTPVTGQVRMPYSDRYITLVRVGRIVTACAYITLTSNFTQVSNVSVNETIPKGFRPSGDSRAVMRGTDNSGAASFYLYGTPEGKMVLNGTGYTSRFVGISGCWITA</sequence>
<protein>
    <submittedName>
        <fullName evidence="1">Uncharacterized protein</fullName>
    </submittedName>
</protein>
<dbReference type="AlphaFoldDB" id="A0A2N0T179"/>
<dbReference type="EMBL" id="PJDT01000016">
    <property type="protein sequence ID" value="PKC89040.1"/>
    <property type="molecule type" value="Genomic_DNA"/>
</dbReference>
<reference evidence="1 2" key="1">
    <citation type="submission" date="2017-12" db="EMBL/GenBank/DDBJ databases">
        <title>Bifidobacterium longum APC/DPC strains.</title>
        <authorList>
            <person name="Arboleya S."/>
        </authorList>
    </citation>
    <scope>NUCLEOTIDE SEQUENCE [LARGE SCALE GENOMIC DNA]</scope>
    <source>
        <strain evidence="1 2">APC1503</strain>
    </source>
</reference>
<evidence type="ECO:0000313" key="1">
    <source>
        <dbReference type="EMBL" id="PKC89040.1"/>
    </source>
</evidence>
<accession>A0A2N0T179</accession>
<dbReference type="Proteomes" id="UP000232654">
    <property type="component" value="Unassembled WGS sequence"/>
</dbReference>
<gene>
    <name evidence="1" type="ORF">APC1503_1118</name>
</gene>
<proteinExistence type="predicted"/>
<dbReference type="RefSeq" id="WP_232781309.1">
    <property type="nucleotide sequence ID" value="NZ_PJDT01000016.1"/>
</dbReference>
<comment type="caution">
    <text evidence="1">The sequence shown here is derived from an EMBL/GenBank/DDBJ whole genome shotgun (WGS) entry which is preliminary data.</text>
</comment>
<evidence type="ECO:0000313" key="2">
    <source>
        <dbReference type="Proteomes" id="UP000232654"/>
    </source>
</evidence>
<organism evidence="1 2">
    <name type="scientific">Bifidobacterium longum</name>
    <dbReference type="NCBI Taxonomy" id="216816"/>
    <lineage>
        <taxon>Bacteria</taxon>
        <taxon>Bacillati</taxon>
        <taxon>Actinomycetota</taxon>
        <taxon>Actinomycetes</taxon>
        <taxon>Bifidobacteriales</taxon>
        <taxon>Bifidobacteriaceae</taxon>
        <taxon>Bifidobacterium</taxon>
    </lineage>
</organism>